<evidence type="ECO:0000313" key="2">
    <source>
        <dbReference type="Proteomes" id="UP000245942"/>
    </source>
</evidence>
<dbReference type="InterPro" id="IPR036249">
    <property type="entry name" value="Thioredoxin-like_sf"/>
</dbReference>
<proteinExistence type="predicted"/>
<dbReference type="OrthoDB" id="10257948at2759"/>
<sequence>SRVVLHFSHPDFARCKIMDGHLERLASAHPTTLFIGISPLSSPFLVRKLQVKVLPHLVCFVQGAARDRLVGFEELGNTDGFRLEVLEERLGMCGEWVQEGVRSMRRFTDVDSSLPPIVAVTGVLTPRSRRNAGRPILGFPSAKADDDGDDWD</sequence>
<dbReference type="STRING" id="1684307.A0A316U832"/>
<keyword evidence="2" id="KW-1185">Reference proteome</keyword>
<organism evidence="1 2">
    <name type="scientific">Pseudomicrostroma glucosiphilum</name>
    <dbReference type="NCBI Taxonomy" id="1684307"/>
    <lineage>
        <taxon>Eukaryota</taxon>
        <taxon>Fungi</taxon>
        <taxon>Dikarya</taxon>
        <taxon>Basidiomycota</taxon>
        <taxon>Ustilaginomycotina</taxon>
        <taxon>Exobasidiomycetes</taxon>
        <taxon>Microstromatales</taxon>
        <taxon>Microstromatales incertae sedis</taxon>
        <taxon>Pseudomicrostroma</taxon>
    </lineage>
</organism>
<feature type="non-terminal residue" evidence="1">
    <location>
        <position position="1"/>
    </location>
</feature>
<dbReference type="Proteomes" id="UP000245942">
    <property type="component" value="Unassembled WGS sequence"/>
</dbReference>
<dbReference type="SUPFAM" id="SSF52833">
    <property type="entry name" value="Thioredoxin-like"/>
    <property type="match status" value="1"/>
</dbReference>
<dbReference type="PANTHER" id="PTHR21148">
    <property type="entry name" value="THIOREDOXIN DOMAIN-CONTAINING PROTEIN 9"/>
    <property type="match status" value="1"/>
</dbReference>
<accession>A0A316U832</accession>
<dbReference type="EMBL" id="KZ819327">
    <property type="protein sequence ID" value="PWN20621.1"/>
    <property type="molecule type" value="Genomic_DNA"/>
</dbReference>
<reference evidence="1 2" key="1">
    <citation type="journal article" date="2018" name="Mol. Biol. Evol.">
        <title>Broad Genomic Sampling Reveals a Smut Pathogenic Ancestry of the Fungal Clade Ustilaginomycotina.</title>
        <authorList>
            <person name="Kijpornyongpan T."/>
            <person name="Mondo S.J."/>
            <person name="Barry K."/>
            <person name="Sandor L."/>
            <person name="Lee J."/>
            <person name="Lipzen A."/>
            <person name="Pangilinan J."/>
            <person name="LaButti K."/>
            <person name="Hainaut M."/>
            <person name="Henrissat B."/>
            <person name="Grigoriev I.V."/>
            <person name="Spatafora J.W."/>
            <person name="Aime M.C."/>
        </authorList>
    </citation>
    <scope>NUCLEOTIDE SEQUENCE [LARGE SCALE GENOMIC DNA]</scope>
    <source>
        <strain evidence="1 2">MCA 4718</strain>
    </source>
</reference>
<dbReference type="GeneID" id="37012055"/>
<gene>
    <name evidence="1" type="ORF">BCV69DRAFT_249012</name>
</gene>
<evidence type="ECO:0008006" key="3">
    <source>
        <dbReference type="Google" id="ProtNLM"/>
    </source>
</evidence>
<protein>
    <recommendedName>
        <fullName evidence="3">Thioredoxin-like protein</fullName>
    </recommendedName>
</protein>
<evidence type="ECO:0000313" key="1">
    <source>
        <dbReference type="EMBL" id="PWN20621.1"/>
    </source>
</evidence>
<dbReference type="AlphaFoldDB" id="A0A316U832"/>
<dbReference type="Gene3D" id="3.40.30.10">
    <property type="entry name" value="Glutaredoxin"/>
    <property type="match status" value="1"/>
</dbReference>
<name>A0A316U832_9BASI</name>
<dbReference type="RefSeq" id="XP_025347781.1">
    <property type="nucleotide sequence ID" value="XM_025490321.1"/>
</dbReference>